<reference evidence="3" key="2">
    <citation type="submission" date="2020-09" db="EMBL/GenBank/DDBJ databases">
        <authorList>
            <person name="Sun Q."/>
            <person name="Ohkuma M."/>
        </authorList>
    </citation>
    <scope>NUCLEOTIDE SEQUENCE</scope>
    <source>
        <strain evidence="3">JCM 13306</strain>
    </source>
</reference>
<reference evidence="3" key="1">
    <citation type="journal article" date="2014" name="Int. J. Syst. Evol. Microbiol.">
        <title>Complete genome sequence of Corynebacterium casei LMG S-19264T (=DSM 44701T), isolated from a smear-ripened cheese.</title>
        <authorList>
            <consortium name="US DOE Joint Genome Institute (JGI-PGF)"/>
            <person name="Walter F."/>
            <person name="Albersmeier A."/>
            <person name="Kalinowski J."/>
            <person name="Ruckert C."/>
        </authorList>
    </citation>
    <scope>NUCLEOTIDE SEQUENCE</scope>
    <source>
        <strain evidence="3">JCM 13306</strain>
    </source>
</reference>
<dbReference type="Pfam" id="PF00534">
    <property type="entry name" value="Glycos_transf_1"/>
    <property type="match status" value="1"/>
</dbReference>
<dbReference type="PANTHER" id="PTHR12526:SF634">
    <property type="entry name" value="BLL3361 PROTEIN"/>
    <property type="match status" value="1"/>
</dbReference>
<keyword evidence="3" id="KW-0808">Transferase</keyword>
<comment type="caution">
    <text evidence="3">The sequence shown here is derived from an EMBL/GenBank/DDBJ whole genome shotgun (WGS) entry which is preliminary data.</text>
</comment>
<keyword evidence="4" id="KW-1185">Reference proteome</keyword>
<evidence type="ECO:0000259" key="2">
    <source>
        <dbReference type="Pfam" id="PF13439"/>
    </source>
</evidence>
<evidence type="ECO:0000313" key="3">
    <source>
        <dbReference type="EMBL" id="GHH46857.1"/>
    </source>
</evidence>
<evidence type="ECO:0000259" key="1">
    <source>
        <dbReference type="Pfam" id="PF00534"/>
    </source>
</evidence>
<dbReference type="Gene3D" id="3.40.50.2000">
    <property type="entry name" value="Glycogen Phosphorylase B"/>
    <property type="match status" value="2"/>
</dbReference>
<dbReference type="Proteomes" id="UP000623958">
    <property type="component" value="Unassembled WGS sequence"/>
</dbReference>
<feature type="domain" description="Glycosyl transferase family 1" evidence="1">
    <location>
        <begin position="245"/>
        <end position="337"/>
    </location>
</feature>
<dbReference type="InterPro" id="IPR001296">
    <property type="entry name" value="Glyco_trans_1"/>
</dbReference>
<proteinExistence type="predicted"/>
<dbReference type="PANTHER" id="PTHR12526">
    <property type="entry name" value="GLYCOSYLTRANSFERASE"/>
    <property type="match status" value="1"/>
</dbReference>
<dbReference type="Pfam" id="PF13439">
    <property type="entry name" value="Glyco_transf_4"/>
    <property type="match status" value="1"/>
</dbReference>
<dbReference type="RefSeq" id="WP_434028376.1">
    <property type="nucleotide sequence ID" value="NZ_BNBA01000001.1"/>
</dbReference>
<dbReference type="GO" id="GO:0016757">
    <property type="term" value="F:glycosyltransferase activity"/>
    <property type="evidence" value="ECO:0007669"/>
    <property type="project" value="InterPro"/>
</dbReference>
<dbReference type="EMBL" id="BNBA01000001">
    <property type="protein sequence ID" value="GHH46857.1"/>
    <property type="molecule type" value="Genomic_DNA"/>
</dbReference>
<feature type="domain" description="Glycosyltransferase subfamily 4-like N-terminal" evidence="2">
    <location>
        <begin position="18"/>
        <end position="183"/>
    </location>
</feature>
<dbReference type="InterPro" id="IPR028098">
    <property type="entry name" value="Glyco_trans_4-like_N"/>
</dbReference>
<dbReference type="SUPFAM" id="SSF53756">
    <property type="entry name" value="UDP-Glycosyltransferase/glycogen phosphorylase"/>
    <property type="match status" value="1"/>
</dbReference>
<protein>
    <submittedName>
        <fullName evidence="3">Glycosyl transferase</fullName>
    </submittedName>
</protein>
<evidence type="ECO:0000313" key="4">
    <source>
        <dbReference type="Proteomes" id="UP000623958"/>
    </source>
</evidence>
<organism evidence="3 4">
    <name type="scientific">Xanthomonas boreopolis</name>
    <dbReference type="NCBI Taxonomy" id="86183"/>
    <lineage>
        <taxon>Bacteria</taxon>
        <taxon>Pseudomonadati</taxon>
        <taxon>Pseudomonadota</taxon>
        <taxon>Gammaproteobacteria</taxon>
        <taxon>Lysobacterales</taxon>
        <taxon>Lysobacteraceae</taxon>
        <taxon>Xanthomonas</taxon>
    </lineage>
</organism>
<dbReference type="GO" id="GO:1901135">
    <property type="term" value="P:carbohydrate derivative metabolic process"/>
    <property type="evidence" value="ECO:0007669"/>
    <property type="project" value="UniProtKB-ARBA"/>
</dbReference>
<dbReference type="CDD" id="cd03801">
    <property type="entry name" value="GT4_PimA-like"/>
    <property type="match status" value="1"/>
</dbReference>
<sequence length="380" mass="40934">MAAERFHGRVLMTADTLGGVWPFAIELARQLAGRGDRVLLAAMGREPDASQRAEAAAIPGLELHARPYRLVWMQDPWRHLDAAADWLQALARDFAPDVIHLNDLALAERGWPAPVLLTAHSCVCSWWQAVHGTAAPREWDAYRDRVAACVHSADHVVAPSQAMLQALAGHYGAPVSCEVIHNGRTAPPQASYAKAQFVLGAGRLWDQAKNLGALAAVAGDLPWPVLLAGDARHPHGGDAAFEGGQVLGRLPEAQLRAWMAKAPVYALPARYEPFGLSALEAAQGGCALVLGDIPSLREIWADAALFVPPDDPDALRDALRRLIDDDVLRARMARQASARARRYTPEAMAARYRRAYAALRCGHARPARATAIPDAAGAHA</sequence>
<dbReference type="AlphaFoldDB" id="A0A919F4S9"/>
<name>A0A919F4S9_9XANT</name>
<gene>
    <name evidence="3" type="ORF">GCM10009090_02570</name>
</gene>
<accession>A0A919F4S9</accession>